<keyword evidence="5" id="KW-1185">Reference proteome</keyword>
<evidence type="ECO:0000259" key="2">
    <source>
        <dbReference type="Pfam" id="PF11678"/>
    </source>
</evidence>
<accession>A0ABZ1AIY5</accession>
<organism evidence="4 5">
    <name type="scientific">Aromatoleum evansii</name>
    <name type="common">Azoarcus evansii</name>
    <dbReference type="NCBI Taxonomy" id="59406"/>
    <lineage>
        <taxon>Bacteria</taxon>
        <taxon>Pseudomonadati</taxon>
        <taxon>Pseudomonadota</taxon>
        <taxon>Betaproteobacteria</taxon>
        <taxon>Rhodocyclales</taxon>
        <taxon>Rhodocyclaceae</taxon>
        <taxon>Aromatoleum</taxon>
    </lineage>
</organism>
<dbReference type="Proteomes" id="UP001626593">
    <property type="component" value="Chromosome"/>
</dbReference>
<dbReference type="Pfam" id="PF11678">
    <property type="entry name" value="Tle3_C"/>
    <property type="match status" value="1"/>
</dbReference>
<dbReference type="RefSeq" id="WP_407278745.1">
    <property type="nucleotide sequence ID" value="NZ_CP141259.1"/>
</dbReference>
<sequence length="716" mass="79534">MKNYSPNRRIEEARRNGDVVRTATTVPKAAAAEARVRMPRPMPGVVILVHGVNDIGEAYATQARGLCAGLNIRLGRKDLTPGDWDIPKACKDNRIASYQRRADAQGYNPIIPFYWGYRPVDKVTYDADQARYREELNRRGPAGAEAPYDAYYIDGKSDPKRGFENVDCFNNRLDEHFAKNGGVFANATTTLIDMWGPGGDILGLARWASRHVGEDLSHPVYENPHRIYFVHAAQRLANLVAKIRGEQQTENDSINIVAHSQGTLVALLANFLVTQATPARRPADCLILNHSPYSLETPRLEGMQSFGPQQSQRARTETLANLCRLIDAQRMPGPAATQLAASGIASRDAASIVAHMRDNHGKVFNYFCPHDMTVSLRNVQGIGWQGVPPGVAERLGPAFAQRAFLHGRPLHAPPGRIDLPDLQRKGAKPVATNADIPTGAPRNINAPALPDLGYTFALPAGCTTLGPSDWDVFAAAAAETGNNLITDPRPMPDPRPNAPPLRPGQILELPPSDLAAVEAAFDAQGKRWQIVRAVKTSDGNLRITRAMTSDELRAKARNTETEISNHSAIVLDDNAARCAAAFDLAIGRCRSYDETKVDGGAFWQELLRQADWRFSQAKEDHEYYARGLLPDGIKKQMNRPPIMSGIVNERTATEHYFQELQKIDERIARLQSERHKWPQREWEERMRDLQRERQTVDHLHRVSRNKPAAFPVVHGQ</sequence>
<feature type="domain" description="T6SS Tle3 phospholipase effector alpha/beta" evidence="3">
    <location>
        <begin position="42"/>
        <end position="388"/>
    </location>
</feature>
<feature type="domain" description="Antibacterial effector protein Tle3 C-terminal" evidence="2">
    <location>
        <begin position="515"/>
        <end position="618"/>
    </location>
</feature>
<evidence type="ECO:0000259" key="3">
    <source>
        <dbReference type="Pfam" id="PF24322"/>
    </source>
</evidence>
<keyword evidence="1" id="KW-0175">Coiled coil</keyword>
<proteinExistence type="predicted"/>
<name>A0ABZ1AIY5_AROEV</name>
<dbReference type="InterPro" id="IPR021692">
    <property type="entry name" value="Tle3_C"/>
</dbReference>
<evidence type="ECO:0000313" key="4">
    <source>
        <dbReference type="EMBL" id="WRL45713.1"/>
    </source>
</evidence>
<dbReference type="InterPro" id="IPR056221">
    <property type="entry name" value="Tle3_ab_dom"/>
</dbReference>
<gene>
    <name evidence="4" type="ORF">U5817_21320</name>
</gene>
<protein>
    <submittedName>
        <fullName evidence="4">DUF3274 domain-containing protein</fullName>
    </submittedName>
</protein>
<feature type="coiled-coil region" evidence="1">
    <location>
        <begin position="653"/>
        <end position="699"/>
    </location>
</feature>
<dbReference type="EMBL" id="CP141259">
    <property type="protein sequence ID" value="WRL45713.1"/>
    <property type="molecule type" value="Genomic_DNA"/>
</dbReference>
<reference evidence="4 5" key="1">
    <citation type="submission" date="2023-12" db="EMBL/GenBank/DDBJ databases">
        <title>A. evansii MAY27, complete genome.</title>
        <authorList>
            <person name="Wang Y."/>
        </authorList>
    </citation>
    <scope>NUCLEOTIDE SEQUENCE [LARGE SCALE GENOMIC DNA]</scope>
    <source>
        <strain evidence="4 5">MAY27</strain>
    </source>
</reference>
<dbReference type="Pfam" id="PF24322">
    <property type="entry name" value="Tle3"/>
    <property type="match status" value="1"/>
</dbReference>
<evidence type="ECO:0000256" key="1">
    <source>
        <dbReference type="SAM" id="Coils"/>
    </source>
</evidence>
<evidence type="ECO:0000313" key="5">
    <source>
        <dbReference type="Proteomes" id="UP001626593"/>
    </source>
</evidence>